<dbReference type="Pfam" id="PF02674">
    <property type="entry name" value="Colicin_V"/>
    <property type="match status" value="1"/>
</dbReference>
<keyword evidence="7" id="KW-1185">Reference proteome</keyword>
<comment type="caution">
    <text evidence="6">The sequence shown here is derived from an EMBL/GenBank/DDBJ whole genome shotgun (WGS) entry which is preliminary data.</text>
</comment>
<dbReference type="RefSeq" id="WP_143889081.1">
    <property type="nucleotide sequence ID" value="NZ_VJNB01000001.1"/>
</dbReference>
<keyword evidence="3 5" id="KW-1133">Transmembrane helix</keyword>
<dbReference type="Proteomes" id="UP000315736">
    <property type="component" value="Unassembled WGS sequence"/>
</dbReference>
<evidence type="ECO:0000256" key="4">
    <source>
        <dbReference type="ARBA" id="ARBA00023136"/>
    </source>
</evidence>
<proteinExistence type="predicted"/>
<comment type="subcellular location">
    <subcellularLocation>
        <location evidence="1">Membrane</location>
        <topology evidence="1">Multi-pass membrane protein</topology>
    </subcellularLocation>
</comment>
<feature type="transmembrane region" description="Helical" evidence="5">
    <location>
        <begin position="31"/>
        <end position="52"/>
    </location>
</feature>
<dbReference type="InterPro" id="IPR052719">
    <property type="entry name" value="CvpA-like"/>
</dbReference>
<accession>A0A554WCY4</accession>
<evidence type="ECO:0000256" key="2">
    <source>
        <dbReference type="ARBA" id="ARBA00022692"/>
    </source>
</evidence>
<dbReference type="EMBL" id="VJNB01000001">
    <property type="protein sequence ID" value="TSE21442.1"/>
    <property type="molecule type" value="Genomic_DNA"/>
</dbReference>
<evidence type="ECO:0000256" key="3">
    <source>
        <dbReference type="ARBA" id="ARBA00022989"/>
    </source>
</evidence>
<organism evidence="6 7">
    <name type="scientific">Tepidimonas alkaliphilus</name>
    <dbReference type="NCBI Taxonomy" id="2588942"/>
    <lineage>
        <taxon>Bacteria</taxon>
        <taxon>Pseudomonadati</taxon>
        <taxon>Pseudomonadota</taxon>
        <taxon>Betaproteobacteria</taxon>
        <taxon>Burkholderiales</taxon>
        <taxon>Tepidimonas</taxon>
    </lineage>
</organism>
<dbReference type="InterPro" id="IPR003825">
    <property type="entry name" value="Colicin-V_CvpA"/>
</dbReference>
<keyword evidence="2 5" id="KW-0812">Transmembrane</keyword>
<reference evidence="6 7" key="1">
    <citation type="submission" date="2019-07" db="EMBL/GenBank/DDBJ databases">
        <title>Tepidimonas alkaliphilus YIM 72238 draft genome.</title>
        <authorList>
            <person name="Da Costa M.S."/>
            <person name="Froufe H.J.C."/>
            <person name="Egas C."/>
            <person name="Albuquerque L."/>
        </authorList>
    </citation>
    <scope>NUCLEOTIDE SEQUENCE [LARGE SCALE GENOMIC DNA]</scope>
    <source>
        <strain evidence="6 7">YIM 72238</strain>
    </source>
</reference>
<feature type="transmembrane region" description="Helical" evidence="5">
    <location>
        <begin position="64"/>
        <end position="85"/>
    </location>
</feature>
<name>A0A554WCY4_9BURK</name>
<dbReference type="PANTHER" id="PTHR36926:SF1">
    <property type="entry name" value="COLICIN V PRODUCTION PROTEIN"/>
    <property type="match status" value="1"/>
</dbReference>
<dbReference type="AlphaFoldDB" id="A0A554WCY4"/>
<feature type="transmembrane region" description="Helical" evidence="5">
    <location>
        <begin position="97"/>
        <end position="122"/>
    </location>
</feature>
<dbReference type="GO" id="GO:0009403">
    <property type="term" value="P:toxin biosynthetic process"/>
    <property type="evidence" value="ECO:0007669"/>
    <property type="project" value="InterPro"/>
</dbReference>
<dbReference type="PANTHER" id="PTHR36926">
    <property type="entry name" value="COLICIN V PRODUCTION PROTEIN"/>
    <property type="match status" value="1"/>
</dbReference>
<evidence type="ECO:0000313" key="7">
    <source>
        <dbReference type="Proteomes" id="UP000315736"/>
    </source>
</evidence>
<evidence type="ECO:0000256" key="5">
    <source>
        <dbReference type="SAM" id="Phobius"/>
    </source>
</evidence>
<feature type="transmembrane region" description="Helical" evidence="5">
    <location>
        <begin position="6"/>
        <end position="24"/>
    </location>
</feature>
<evidence type="ECO:0000256" key="1">
    <source>
        <dbReference type="ARBA" id="ARBA00004141"/>
    </source>
</evidence>
<keyword evidence="4 5" id="KW-0472">Membrane</keyword>
<dbReference type="GO" id="GO:0016020">
    <property type="term" value="C:membrane"/>
    <property type="evidence" value="ECO:0007669"/>
    <property type="project" value="UniProtKB-SubCell"/>
</dbReference>
<dbReference type="OrthoDB" id="9810601at2"/>
<sequence>MALVDLGLLLVMSASVLIGGWRGLLFEAVSLMGWVAAFVVAQHAALPIGQALPLEGWGEPLRYAVGFALAFVAVALAAGWLAWLLRRGAMALGLRPADRALGALFGALRGVVLLLGLTLLVWQTPWAQSTPWRASVGVRWLEQGLQALRPYVPPPAAVYFP</sequence>
<evidence type="ECO:0000313" key="6">
    <source>
        <dbReference type="EMBL" id="TSE21442.1"/>
    </source>
</evidence>
<protein>
    <submittedName>
        <fullName evidence="6">Colicin V production protein</fullName>
    </submittedName>
</protein>
<gene>
    <name evidence="6" type="primary">cvpA</name>
    <name evidence="6" type="ORF">Talka_00111</name>
</gene>